<dbReference type="SUPFAM" id="SSF49899">
    <property type="entry name" value="Concanavalin A-like lectins/glucanases"/>
    <property type="match status" value="1"/>
</dbReference>
<evidence type="ECO:0000256" key="2">
    <source>
        <dbReference type="ARBA" id="ARBA00022801"/>
    </source>
</evidence>
<dbReference type="InterPro" id="IPR000757">
    <property type="entry name" value="Beta-glucanase-like"/>
</dbReference>
<sequence>MKVQYRAVLGLGITLSLMACNPNTPTPDGTVWKDEFNGTALDTTKWGYQIGNGFGGGESPYVAGWGNNELEYYTDRPQNVSLKDGKLVITAIKEDYKGLANGVEQTFGWTSGRIRTAGKFSRTYGKFEIRAKLPTGRGLWPAIWMLPEDQPGNPYGTWAANGEIDIMEAWGSKPGKVAHTIHYGGMWPNNTSSGKEFLFPEGQTIADWHTYTLEWRSNEMKWYVDGVLTATKTQWWSSKANPPSKNEDLAAWPAPFDKPFYLLLNLAVGGNFDGNPDATTPTKAQMEIDYVKVWGLQDENRDPGARPDMMYPWTPRPQRPPLDDGNLIYNNSFDWADNDPCVKEDTSTLPDVAKSYFWTNFTEGATYTMSNDAANGNSLKVDITNDAGPNYGVQIRQDGITIKNLKKYEVSFDVWSSADRNIMVKVGGGQSRGWAAYSGEQTIGIGKTKQRKTFTFDMNQLTDAEARLEFNLGAGGKNTVWIDNVVVKEVGDVNVDMRPPTADGNLIYNGGFSEEAPTVDGIPGVDKTDYWSFYQEKNNVTTSVVNGEVKLAVSNVNSAEFWYIQLNQKNVPIVKDQKYRLTFKAHASDARKVEVVIGDDGAPYGRYLNQQVDITADTKTYSYEFTGPQTNNKAILQILGATGAGSYDLFFDDFRLEKIN</sequence>
<dbReference type="GO" id="GO:0005975">
    <property type="term" value="P:carbohydrate metabolic process"/>
    <property type="evidence" value="ECO:0007669"/>
    <property type="project" value="InterPro"/>
</dbReference>
<feature type="signal peptide" evidence="3">
    <location>
        <begin position="1"/>
        <end position="19"/>
    </location>
</feature>
<keyword evidence="2" id="KW-0378">Hydrolase</keyword>
<dbReference type="AlphaFoldDB" id="A0A511N966"/>
<dbReference type="OrthoDB" id="9809583at2"/>
<reference evidence="5 6" key="1">
    <citation type="submission" date="2019-07" db="EMBL/GenBank/DDBJ databases">
        <title>Whole genome shotgun sequence of Deinococcus cellulosilyticus NBRC 106333.</title>
        <authorList>
            <person name="Hosoyama A."/>
            <person name="Uohara A."/>
            <person name="Ohji S."/>
            <person name="Ichikawa N."/>
        </authorList>
    </citation>
    <scope>NUCLEOTIDE SEQUENCE [LARGE SCALE GENOMIC DNA]</scope>
    <source>
        <strain evidence="5 6">NBRC 106333</strain>
    </source>
</reference>
<dbReference type="InterPro" id="IPR008979">
    <property type="entry name" value="Galactose-bd-like_sf"/>
</dbReference>
<organism evidence="5 6">
    <name type="scientific">Deinococcus cellulosilyticus (strain DSM 18568 / NBRC 106333 / KACC 11606 / 5516J-15)</name>
    <dbReference type="NCBI Taxonomy" id="1223518"/>
    <lineage>
        <taxon>Bacteria</taxon>
        <taxon>Thermotogati</taxon>
        <taxon>Deinococcota</taxon>
        <taxon>Deinococci</taxon>
        <taxon>Deinococcales</taxon>
        <taxon>Deinococcaceae</taxon>
        <taxon>Deinococcus</taxon>
    </lineage>
</organism>
<accession>A0A511N966</accession>
<dbReference type="InterPro" id="IPR013320">
    <property type="entry name" value="ConA-like_dom_sf"/>
</dbReference>
<evidence type="ECO:0000259" key="4">
    <source>
        <dbReference type="PROSITE" id="PS51762"/>
    </source>
</evidence>
<comment type="similarity">
    <text evidence="1">Belongs to the glycosyl hydrolase 16 family.</text>
</comment>
<dbReference type="Pfam" id="PF00722">
    <property type="entry name" value="Glyco_hydro_16"/>
    <property type="match status" value="1"/>
</dbReference>
<evidence type="ECO:0000313" key="6">
    <source>
        <dbReference type="Proteomes" id="UP000321306"/>
    </source>
</evidence>
<dbReference type="Gene3D" id="2.60.120.200">
    <property type="match status" value="1"/>
</dbReference>
<evidence type="ECO:0000256" key="1">
    <source>
        <dbReference type="ARBA" id="ARBA00006865"/>
    </source>
</evidence>
<comment type="caution">
    <text evidence="5">The sequence shown here is derived from an EMBL/GenBank/DDBJ whole genome shotgun (WGS) entry which is preliminary data.</text>
</comment>
<feature type="chain" id="PRO_5022037362" description="GH16 domain-containing protein" evidence="3">
    <location>
        <begin position="20"/>
        <end position="660"/>
    </location>
</feature>
<dbReference type="InterPro" id="IPR050546">
    <property type="entry name" value="Glycosyl_Hydrlase_16"/>
</dbReference>
<dbReference type="PROSITE" id="PS51762">
    <property type="entry name" value="GH16_2"/>
    <property type="match status" value="1"/>
</dbReference>
<dbReference type="Gene3D" id="2.60.120.260">
    <property type="entry name" value="Galactose-binding domain-like"/>
    <property type="match status" value="2"/>
</dbReference>
<proteinExistence type="inferred from homology"/>
<dbReference type="GO" id="GO:0004553">
    <property type="term" value="F:hydrolase activity, hydrolyzing O-glycosyl compounds"/>
    <property type="evidence" value="ECO:0007669"/>
    <property type="project" value="InterPro"/>
</dbReference>
<keyword evidence="6" id="KW-1185">Reference proteome</keyword>
<dbReference type="EMBL" id="BJXB01000032">
    <property type="protein sequence ID" value="GEM49340.1"/>
    <property type="molecule type" value="Genomic_DNA"/>
</dbReference>
<evidence type="ECO:0000313" key="5">
    <source>
        <dbReference type="EMBL" id="GEM49340.1"/>
    </source>
</evidence>
<dbReference type="Pfam" id="PF02018">
    <property type="entry name" value="CBM_4_9"/>
    <property type="match status" value="2"/>
</dbReference>
<dbReference type="SUPFAM" id="SSF49785">
    <property type="entry name" value="Galactose-binding domain-like"/>
    <property type="match status" value="2"/>
</dbReference>
<name>A0A511N966_DEIC1</name>
<protein>
    <recommendedName>
        <fullName evidence="4">GH16 domain-containing protein</fullName>
    </recommendedName>
</protein>
<dbReference type="CDD" id="cd08023">
    <property type="entry name" value="GH16_laminarinase_like"/>
    <property type="match status" value="1"/>
</dbReference>
<keyword evidence="3" id="KW-0732">Signal</keyword>
<dbReference type="RefSeq" id="WP_146889713.1">
    <property type="nucleotide sequence ID" value="NZ_BJXB01000032.1"/>
</dbReference>
<evidence type="ECO:0000256" key="3">
    <source>
        <dbReference type="SAM" id="SignalP"/>
    </source>
</evidence>
<dbReference type="Proteomes" id="UP000321306">
    <property type="component" value="Unassembled WGS sequence"/>
</dbReference>
<dbReference type="PANTHER" id="PTHR10963">
    <property type="entry name" value="GLYCOSYL HYDROLASE-RELATED"/>
    <property type="match status" value="1"/>
</dbReference>
<feature type="domain" description="GH16" evidence="4">
    <location>
        <begin position="19"/>
        <end position="299"/>
    </location>
</feature>
<dbReference type="PROSITE" id="PS51257">
    <property type="entry name" value="PROKAR_LIPOPROTEIN"/>
    <property type="match status" value="1"/>
</dbReference>
<dbReference type="InterPro" id="IPR003305">
    <property type="entry name" value="CenC_carb-bd"/>
</dbReference>
<gene>
    <name evidence="5" type="ORF">DC3_49750</name>
</gene>
<dbReference type="PANTHER" id="PTHR10963:SF55">
    <property type="entry name" value="GLYCOSIDE HYDROLASE FAMILY 16 PROTEIN"/>
    <property type="match status" value="1"/>
</dbReference>